<evidence type="ECO:0000313" key="2">
    <source>
        <dbReference type="EMBL" id="KWT85936.1"/>
    </source>
</evidence>
<keyword evidence="3" id="KW-1185">Reference proteome</keyword>
<comment type="caution">
    <text evidence="2">The sequence shown here is derived from an EMBL/GenBank/DDBJ whole genome shotgun (WGS) entry which is preliminary data.</text>
</comment>
<organism evidence="2 3">
    <name type="scientific">Candidatus Magnetominusculus xianensis</name>
    <dbReference type="NCBI Taxonomy" id="1748249"/>
    <lineage>
        <taxon>Bacteria</taxon>
        <taxon>Pseudomonadati</taxon>
        <taxon>Nitrospirota</taxon>
        <taxon>Nitrospiria</taxon>
        <taxon>Nitrospirales</taxon>
        <taxon>Nitrospiraceae</taxon>
        <taxon>Candidatus Magnetominusculus</taxon>
    </lineage>
</organism>
<protein>
    <submittedName>
        <fullName evidence="2">Type II secretory pathway, component PulJ</fullName>
    </submittedName>
</protein>
<evidence type="ECO:0000313" key="3">
    <source>
        <dbReference type="Proteomes" id="UP000060487"/>
    </source>
</evidence>
<keyword evidence="1" id="KW-0812">Transmembrane</keyword>
<keyword evidence="1" id="KW-0472">Membrane</keyword>
<dbReference type="EMBL" id="LNQR01000058">
    <property type="protein sequence ID" value="KWT85936.1"/>
    <property type="molecule type" value="Genomic_DNA"/>
</dbReference>
<feature type="transmembrane region" description="Helical" evidence="1">
    <location>
        <begin position="6"/>
        <end position="25"/>
    </location>
</feature>
<reference evidence="2 3" key="1">
    <citation type="submission" date="2015-11" db="EMBL/GenBank/DDBJ databases">
        <authorList>
            <person name="Lin W."/>
        </authorList>
    </citation>
    <scope>NUCLEOTIDE SEQUENCE [LARGE SCALE GENOMIC DNA]</scope>
    <source>
        <strain evidence="2 3">HCH-1</strain>
    </source>
</reference>
<keyword evidence="1" id="KW-1133">Transmembrane helix</keyword>
<gene>
    <name evidence="2" type="ORF">ASN18_1647</name>
</gene>
<name>A0ABR5SHL9_9BACT</name>
<sequence>METLIAITIFSLIAVIMAVTVKLCLRSVEKGDKKVESIERLRAAVRVIESQLQSFVPMMYSDNGSTKKLYYFKGSSDELVFVSNVSAWGRDRGIVAVRYAVSPDGDLVLTEWDMLKDNKRSIVLLKNMKSMSFNFTVKRPEDIDAKTETSVTDYLPEYVQISSPIFENDINIPIVANNILQSSTTQSKTALFDAAIFGQ</sequence>
<proteinExistence type="predicted"/>
<evidence type="ECO:0000256" key="1">
    <source>
        <dbReference type="SAM" id="Phobius"/>
    </source>
</evidence>
<accession>A0ABR5SHL9</accession>
<dbReference type="Proteomes" id="UP000060487">
    <property type="component" value="Unassembled WGS sequence"/>
</dbReference>